<reference evidence="2" key="1">
    <citation type="submission" date="2021-06" db="EMBL/GenBank/DDBJ databases">
        <title>Comparative genomics, transcriptomics and evolutionary studies reveal genomic signatures of adaptation to plant cell wall in hemibiotrophic fungi.</title>
        <authorList>
            <consortium name="DOE Joint Genome Institute"/>
            <person name="Baroncelli R."/>
            <person name="Diaz J.F."/>
            <person name="Benocci T."/>
            <person name="Peng M."/>
            <person name="Battaglia E."/>
            <person name="Haridas S."/>
            <person name="Andreopoulos W."/>
            <person name="Labutti K."/>
            <person name="Pangilinan J."/>
            <person name="Floch G.L."/>
            <person name="Makela M.R."/>
            <person name="Henrissat B."/>
            <person name="Grigoriev I.V."/>
            <person name="Crouch J.A."/>
            <person name="De Vries R.P."/>
            <person name="Sukno S.A."/>
            <person name="Thon M.R."/>
        </authorList>
    </citation>
    <scope>NUCLEOTIDE SEQUENCE</scope>
    <source>
        <strain evidence="2">MAFF235873</strain>
    </source>
</reference>
<feature type="transmembrane region" description="Helical" evidence="1">
    <location>
        <begin position="56"/>
        <end position="78"/>
    </location>
</feature>
<keyword evidence="1" id="KW-0472">Membrane</keyword>
<keyword evidence="1" id="KW-1133">Transmembrane helix</keyword>
<dbReference type="Proteomes" id="UP001232148">
    <property type="component" value="Unassembled WGS sequence"/>
</dbReference>
<feature type="transmembrane region" description="Helical" evidence="1">
    <location>
        <begin position="152"/>
        <end position="174"/>
    </location>
</feature>
<keyword evidence="3" id="KW-1185">Reference proteome</keyword>
<keyword evidence="1" id="KW-0812">Transmembrane</keyword>
<evidence type="ECO:0000313" key="3">
    <source>
        <dbReference type="Proteomes" id="UP001232148"/>
    </source>
</evidence>
<dbReference type="EMBL" id="MU843366">
    <property type="protein sequence ID" value="KAK2020361.1"/>
    <property type="molecule type" value="Genomic_DNA"/>
</dbReference>
<evidence type="ECO:0000256" key="1">
    <source>
        <dbReference type="SAM" id="Phobius"/>
    </source>
</evidence>
<comment type="caution">
    <text evidence="2">The sequence shown here is derived from an EMBL/GenBank/DDBJ whole genome shotgun (WGS) entry which is preliminary data.</text>
</comment>
<feature type="transmembrane region" description="Helical" evidence="1">
    <location>
        <begin position="180"/>
        <end position="200"/>
    </location>
</feature>
<dbReference type="AlphaFoldDB" id="A0AAD9H237"/>
<evidence type="ECO:0000313" key="2">
    <source>
        <dbReference type="EMBL" id="KAK2020361.1"/>
    </source>
</evidence>
<sequence>MLSLNFARLGAVVWLGTLTAMIARWIAEGRPADATSPSSTSVPWISDLNFTATSKAIWVVVTSLTSTLFQTSLILSLLEEGGKGKGHAAAESGFWRPLLCMQAAGILLILASVFDMHHDRQIHDILLLLSSTGYMATIGFEWRRRHLLDVSLVQVMLFLFIYAAYATVICSRIVSMYDLAAVWVWILGLGFGFLPWTCWLRSRTVHTKVE</sequence>
<proteinExistence type="predicted"/>
<organism evidence="2 3">
    <name type="scientific">Colletotrichum zoysiae</name>
    <dbReference type="NCBI Taxonomy" id="1216348"/>
    <lineage>
        <taxon>Eukaryota</taxon>
        <taxon>Fungi</taxon>
        <taxon>Dikarya</taxon>
        <taxon>Ascomycota</taxon>
        <taxon>Pezizomycotina</taxon>
        <taxon>Sordariomycetes</taxon>
        <taxon>Hypocreomycetidae</taxon>
        <taxon>Glomerellales</taxon>
        <taxon>Glomerellaceae</taxon>
        <taxon>Colletotrichum</taxon>
        <taxon>Colletotrichum graminicola species complex</taxon>
    </lineage>
</organism>
<protein>
    <submittedName>
        <fullName evidence="2">Uncharacterized protein</fullName>
    </submittedName>
</protein>
<feature type="transmembrane region" description="Helical" evidence="1">
    <location>
        <begin position="98"/>
        <end position="116"/>
    </location>
</feature>
<accession>A0AAD9H237</accession>
<gene>
    <name evidence="2" type="ORF">LX32DRAFT_647484</name>
</gene>
<name>A0AAD9H237_9PEZI</name>